<feature type="compositionally biased region" description="Polar residues" evidence="2">
    <location>
        <begin position="388"/>
        <end position="397"/>
    </location>
</feature>
<dbReference type="Proteomes" id="UP000032336">
    <property type="component" value="Unassembled WGS sequence"/>
</dbReference>
<gene>
    <name evidence="3" type="ORF">FEAC_18950</name>
</gene>
<feature type="region of interest" description="Disordered" evidence="2">
    <location>
        <begin position="457"/>
        <end position="482"/>
    </location>
</feature>
<name>A0A0D8FTG4_9ACTN</name>
<feature type="region of interest" description="Disordered" evidence="2">
    <location>
        <begin position="360"/>
        <end position="422"/>
    </location>
</feature>
<dbReference type="STRING" id="1121877.FEAC_18950"/>
<proteinExistence type="predicted"/>
<feature type="coiled-coil region" evidence="1">
    <location>
        <begin position="29"/>
        <end position="63"/>
    </location>
</feature>
<evidence type="ECO:0000313" key="3">
    <source>
        <dbReference type="EMBL" id="KJE76411.1"/>
    </source>
</evidence>
<dbReference type="GeneID" id="78373032"/>
<feature type="compositionally biased region" description="Low complexity" evidence="2">
    <location>
        <begin position="249"/>
        <end position="261"/>
    </location>
</feature>
<accession>A0A0D8FTG4</accession>
<keyword evidence="4" id="KW-1185">Reference proteome</keyword>
<dbReference type="AlphaFoldDB" id="A0A0D8FTG4"/>
<comment type="caution">
    <text evidence="3">The sequence shown here is derived from an EMBL/GenBank/DDBJ whole genome shotgun (WGS) entry which is preliminary data.</text>
</comment>
<dbReference type="eggNOG" id="COG2268">
    <property type="taxonomic scope" value="Bacteria"/>
</dbReference>
<feature type="region of interest" description="Disordered" evidence="2">
    <location>
        <begin position="231"/>
        <end position="285"/>
    </location>
</feature>
<reference evidence="3 4" key="1">
    <citation type="submission" date="2015-01" db="EMBL/GenBank/DDBJ databases">
        <title>Draft genome of the acidophilic iron oxidizer Ferrimicrobium acidiphilum strain T23.</title>
        <authorList>
            <person name="Poehlein A."/>
            <person name="Eisen S."/>
            <person name="Schloemann M."/>
            <person name="Johnson B.D."/>
            <person name="Daniel R."/>
            <person name="Muehling M."/>
        </authorList>
    </citation>
    <scope>NUCLEOTIDE SEQUENCE [LARGE SCALE GENOMIC DNA]</scope>
    <source>
        <strain evidence="3 4">T23</strain>
    </source>
</reference>
<dbReference type="OrthoDB" id="3078222at2"/>
<evidence type="ECO:0008006" key="5">
    <source>
        <dbReference type="Google" id="ProtNLM"/>
    </source>
</evidence>
<evidence type="ECO:0000256" key="1">
    <source>
        <dbReference type="SAM" id="Coils"/>
    </source>
</evidence>
<protein>
    <recommendedName>
        <fullName evidence="5">Cell wall synthesis protein Wag31</fullName>
    </recommendedName>
</protein>
<organism evidence="3 4">
    <name type="scientific">Ferrimicrobium acidiphilum DSM 19497</name>
    <dbReference type="NCBI Taxonomy" id="1121877"/>
    <lineage>
        <taxon>Bacteria</taxon>
        <taxon>Bacillati</taxon>
        <taxon>Actinomycetota</taxon>
        <taxon>Acidimicrobiia</taxon>
        <taxon>Acidimicrobiales</taxon>
        <taxon>Acidimicrobiaceae</taxon>
        <taxon>Ferrimicrobium</taxon>
    </lineage>
</organism>
<keyword evidence="1" id="KW-0175">Coiled coil</keyword>
<feature type="compositionally biased region" description="Polar residues" evidence="2">
    <location>
        <begin position="463"/>
        <end position="472"/>
    </location>
</feature>
<feature type="coiled-coil region" evidence="1">
    <location>
        <begin position="178"/>
        <end position="205"/>
    </location>
</feature>
<evidence type="ECO:0000256" key="2">
    <source>
        <dbReference type="SAM" id="MobiDB-lite"/>
    </source>
</evidence>
<dbReference type="RefSeq" id="WP_035389776.1">
    <property type="nucleotide sequence ID" value="NZ_JQKF01000016.1"/>
</dbReference>
<feature type="coiled-coil region" evidence="1">
    <location>
        <begin position="97"/>
        <end position="128"/>
    </location>
</feature>
<evidence type="ECO:0000313" key="4">
    <source>
        <dbReference type="Proteomes" id="UP000032336"/>
    </source>
</evidence>
<sequence length="735" mass="80511">MWRSETNGAHESFSVVRKGYDREAVDRLVADLRAELLQSSERIAKLEVELAQARQAYEALREDTRLALSDPDRASKLLGQEASEVLKSANDAALGLRRKAESTAKDLVERARREAEEITRQAKLAAESELEEGRQVARAHLEEVRQQGREILAMADSTASNTVEAAKREGRSLVFRAREHAANLTQQAENRAAQVREEISGLDLERQHLIGILRSAQDLVRTSLTSLDTRPLMPAVAGSSNHDANPADETGTTGETGTANETGKERATQTHETTLQDPVDTSADEIASPPTAAIRSDEQPDNPGSMQPEMTFADVARLIELAAEQTAALELDDLDQEFMEDDTTDSVDGNAVELDYQEGNTPQAQSITEPVDGNSVDGNSVDGDASSPEATTNTPSSELEGPTLPSENLHSRDHDPDTTEFDDEIVVVERYRQSSTEQTQAEDPKSRLQRLEALFSELRDESPQQPLTSQTNTEKDVSQAPISSNTVHTEIPTVEMPEPSMETLQNQETDQLAQKIRSALRDLFDPRSIDLSRRVKRITQDDLNQILATIRSSGREGAITLIEQMVNDSQSRSGDVRLLIARVVHAGSDFAALLGDRSHDPTGEHFDKIVEEIAIDLTDTLGQATLVRALDTITQESELGETELVARTNGVYREARRKLDELINDSAYRAFCRGSRLVPGATGYLWVTSSSSQPCADCEDNLLAGINPLTETFPTGHENPPAHPGCTCVIVPVFA</sequence>
<dbReference type="EMBL" id="JXUW01000017">
    <property type="protein sequence ID" value="KJE76411.1"/>
    <property type="molecule type" value="Genomic_DNA"/>
</dbReference>